<keyword evidence="4" id="KW-1185">Reference proteome</keyword>
<comment type="caution">
    <text evidence="3">The sequence shown here is derived from an EMBL/GenBank/DDBJ whole genome shotgun (WGS) entry which is preliminary data.</text>
</comment>
<feature type="region of interest" description="Disordered" evidence="1">
    <location>
        <begin position="1144"/>
        <end position="1171"/>
    </location>
</feature>
<dbReference type="NCBIfam" id="NF033441">
    <property type="entry name" value="BREX_BrxC"/>
    <property type="match status" value="1"/>
</dbReference>
<evidence type="ECO:0000313" key="3">
    <source>
        <dbReference type="EMBL" id="MCL1629881.1"/>
    </source>
</evidence>
<feature type="domain" description="Probable ATP-binding protein BrxC winged helix-turn-helix" evidence="2">
    <location>
        <begin position="801"/>
        <end position="886"/>
    </location>
</feature>
<reference evidence="3 4" key="1">
    <citation type="submission" date="2022-05" db="EMBL/GenBank/DDBJ databases">
        <title>Seasonal and diel survey of microbial diversity of the Tyrrhenian coast.</title>
        <authorList>
            <person name="Gattoni G."/>
            <person name="Corral P."/>
        </authorList>
    </citation>
    <scope>NUCLEOTIDE SEQUENCE [LARGE SCALE GENOMIC DNA]</scope>
    <source>
        <strain evidence="3 4">V10</strain>
    </source>
</reference>
<protein>
    <submittedName>
        <fullName evidence="3">BREX system P-loop protein BrxC</fullName>
    </submittedName>
</protein>
<dbReference type="EMBL" id="JALZWP010000018">
    <property type="protein sequence ID" value="MCL1629881.1"/>
    <property type="molecule type" value="Genomic_DNA"/>
</dbReference>
<dbReference type="InterPro" id="IPR058038">
    <property type="entry name" value="BREX_BrxC_wHTH"/>
</dbReference>
<gene>
    <name evidence="3" type="primary">brxC</name>
    <name evidence="3" type="ORF">M3N55_14185</name>
</gene>
<sequence length="1206" mass="133824">MIAMTKIRSLFDPQKGLQRSIEKVISYQASQEERLKAEITEYIVTESIDEQLEKLLDNIQAALESGGGHEVGVWVSGFYGSGKSSFTKYLGLALDDRVTVEGQPFVRHLSDRLRRPQTKALLDAVNRRLSAAVFLLDLASQQIAGATLAEVSSVLYYKVLQSLGYSRNMKVAALERKLKKDGRYQEFTTLFKDETGENWEDYQNDELVVDSLLPNLAHRMYPALFKSDQAFSAASSETIYLMDDRVREMIDVIRDETGKENIVFVIDEIGQYVGSQQSKILDLQGLAENIKNIGQGKVWILGTAQQTLTEDDPHTAINSPELFKLKDRFPISVELESSDIKEICFRRLLGKSAEGEAQLAKLFDAHGQGLRTNTKLAGAKYYDEGFDKTSFVNLYPFLPAHFEILLRLLGALAKSTGGVGLRSAIKVLQDVLVEGAGNQPPVADRELGWLATTVTLYDSLNKDIRRAFPSLHGAVEKVAFQFSDDEHTQNVAKTIAILQILANMPVTIENVAALMHPSITSASTKEAVKAAIEKMQSNAFVPLGEKDGSLRFFSEKLNDVELERAQLPLRGTEVQRIFSGALRDTLTPLPSARLHGSRAVTSGVKTIAGGRSVALAGERETIQTALVLADASEYEIERTRLVDESRQRSAENTIFLLGRAPQEAMNHAGEIYRCNRIVEIYRNDPDQEVKEYCSSQTDRAARLSNELVQLVTRDLARGSFVFRGAMTAVESLDQNLLAACKRFLGDVAQQVYARYTEAPERVDTVLPERFLRAADANLRAVTSQIDPMGLVQISGGTPTIQTDHKALVSIRDYIERNGLVEGKRLLDTFADAPFGWSPDTTRYLLGALLVAGEIKLKVGGREVTVNGQQAIEALKTNNSFKPVGISLRQDRPSMDVLARAAERLTDLAGDQIVPLEENISKAAQRLLPDLQHRYASLREKLTTLGLHGADTMESLNRQVAELLLTDCSDAPQVFGAESSTLFDELKWAQRVKIAFDQKLDQTVRRVRDLQRDLASLPKTGAPGELAKVVEDDLESLNDRLSKERFFDHAADISTTCRSIENRVAETVRTMASAQSSLVNEAAADLARIPEWNEFTAEEQQKALGELQELSAKVSDDIAGLKALLASQYDISTTIQDLKRRIVEEGRERSRPSEPKPGQKPQGKSRRALKIPARIATTEELDELIKRLQDLRSDASYYEFDVEIGEG</sequence>
<organism evidence="3 4">
    <name type="scientific">Roseinatronobacter domitianus</name>
    <dbReference type="NCBI Taxonomy" id="2940293"/>
    <lineage>
        <taxon>Bacteria</taxon>
        <taxon>Pseudomonadati</taxon>
        <taxon>Pseudomonadota</taxon>
        <taxon>Alphaproteobacteria</taxon>
        <taxon>Rhodobacterales</taxon>
        <taxon>Paracoccaceae</taxon>
        <taxon>Roseinatronobacter</taxon>
    </lineage>
</organism>
<dbReference type="Proteomes" id="UP001202550">
    <property type="component" value="Unassembled WGS sequence"/>
</dbReference>
<dbReference type="InterPro" id="IPR047679">
    <property type="entry name" value="BREX_BrxC"/>
</dbReference>
<accession>A0ABT0M4U7</accession>
<dbReference type="RefSeq" id="WP_249060201.1">
    <property type="nucleotide sequence ID" value="NZ_JALZWP010000018.1"/>
</dbReference>
<dbReference type="Pfam" id="PF25791">
    <property type="entry name" value="WHD_BREX_BrxC"/>
    <property type="match status" value="1"/>
</dbReference>
<evidence type="ECO:0000256" key="1">
    <source>
        <dbReference type="SAM" id="MobiDB-lite"/>
    </source>
</evidence>
<evidence type="ECO:0000313" key="4">
    <source>
        <dbReference type="Proteomes" id="UP001202550"/>
    </source>
</evidence>
<name>A0ABT0M4U7_9RHOB</name>
<dbReference type="SUPFAM" id="SSF52540">
    <property type="entry name" value="P-loop containing nucleoside triphosphate hydrolases"/>
    <property type="match status" value="1"/>
</dbReference>
<dbReference type="InterPro" id="IPR027417">
    <property type="entry name" value="P-loop_NTPase"/>
</dbReference>
<evidence type="ECO:0000259" key="2">
    <source>
        <dbReference type="Pfam" id="PF25791"/>
    </source>
</evidence>
<feature type="compositionally biased region" description="Basic and acidic residues" evidence="1">
    <location>
        <begin position="1144"/>
        <end position="1153"/>
    </location>
</feature>
<proteinExistence type="predicted"/>